<evidence type="ECO:0000256" key="3">
    <source>
        <dbReference type="ARBA" id="ARBA00022723"/>
    </source>
</evidence>
<proteinExistence type="predicted"/>
<evidence type="ECO:0000256" key="2">
    <source>
        <dbReference type="ARBA" id="ARBA00022691"/>
    </source>
</evidence>
<dbReference type="GO" id="GO:0002926">
    <property type="term" value="P:tRNA wobble base 5-methoxycarbonylmethyl-2-thiouridinylation"/>
    <property type="evidence" value="ECO:0007669"/>
    <property type="project" value="TreeGrafter"/>
</dbReference>
<evidence type="ECO:0000256" key="1">
    <source>
        <dbReference type="ARBA" id="ARBA00022485"/>
    </source>
</evidence>
<evidence type="ECO:0008006" key="8">
    <source>
        <dbReference type="Google" id="ProtNLM"/>
    </source>
</evidence>
<dbReference type="AlphaFoldDB" id="A0A9N9XJA5"/>
<accession>A0A9N9XJA5</accession>
<dbReference type="Proteomes" id="UP001153712">
    <property type="component" value="Chromosome 1"/>
</dbReference>
<protein>
    <recommendedName>
        <fullName evidence="8">N-acetyltransferase domain-containing protein</fullName>
    </recommendedName>
</protein>
<keyword evidence="4" id="KW-0408">Iron</keyword>
<dbReference type="GO" id="GO:0005737">
    <property type="term" value="C:cytoplasm"/>
    <property type="evidence" value="ECO:0007669"/>
    <property type="project" value="TreeGrafter"/>
</dbReference>
<keyword evidence="3" id="KW-0479">Metal-binding</keyword>
<gene>
    <name evidence="6" type="ORF">PHYEVI_LOCUS964</name>
</gene>
<dbReference type="GO" id="GO:0046872">
    <property type="term" value="F:metal ion binding"/>
    <property type="evidence" value="ECO:0007669"/>
    <property type="project" value="UniProtKB-KW"/>
</dbReference>
<keyword evidence="7" id="KW-1185">Reference proteome</keyword>
<sequence>MSSLKRFSSNNDKLLSNSERRKKIIFVEDYRQRTHNLSRSINVEPIRRDYVSEGYWETFLSYEDPEKDIMSAFLVLRQGDPSVSKDTSLICELRVYENTLPLIHEHRRNQNQILGDNLIDWAENIVINEHEGEKIAAVTTEQSKPLFKRLGFDVEDGQYLYKNLLSEQYKCSVDYMDGLELKFGNNQNLIKGILDPEEEEEDWMDYYDKEYKLHTYTKK</sequence>
<dbReference type="PANTHER" id="PTHR11135">
    <property type="entry name" value="HISTONE ACETYLTRANSFERASE-RELATED"/>
    <property type="match status" value="1"/>
</dbReference>
<dbReference type="OrthoDB" id="6747998at2759"/>
<dbReference type="EMBL" id="OU900094">
    <property type="protein sequence ID" value="CAG9854502.1"/>
    <property type="molecule type" value="Genomic_DNA"/>
</dbReference>
<keyword evidence="1" id="KW-0004">4Fe-4S</keyword>
<evidence type="ECO:0000256" key="5">
    <source>
        <dbReference type="ARBA" id="ARBA00023014"/>
    </source>
</evidence>
<dbReference type="PANTHER" id="PTHR11135:SF0">
    <property type="entry name" value="ELONGATOR COMPLEX PROTEIN 3"/>
    <property type="match status" value="1"/>
</dbReference>
<keyword evidence="2" id="KW-0949">S-adenosyl-L-methionine</keyword>
<evidence type="ECO:0000313" key="6">
    <source>
        <dbReference type="EMBL" id="CAG9854502.1"/>
    </source>
</evidence>
<evidence type="ECO:0000256" key="4">
    <source>
        <dbReference type="ARBA" id="ARBA00023004"/>
    </source>
</evidence>
<dbReference type="InterPro" id="IPR039661">
    <property type="entry name" value="ELP3"/>
</dbReference>
<name>A0A9N9XJA5_PHYSR</name>
<keyword evidence="5" id="KW-0411">Iron-sulfur</keyword>
<evidence type="ECO:0000313" key="7">
    <source>
        <dbReference type="Proteomes" id="UP001153712"/>
    </source>
</evidence>
<dbReference type="GO" id="GO:0051539">
    <property type="term" value="F:4 iron, 4 sulfur cluster binding"/>
    <property type="evidence" value="ECO:0007669"/>
    <property type="project" value="UniProtKB-KW"/>
</dbReference>
<organism evidence="6 7">
    <name type="scientific">Phyllotreta striolata</name>
    <name type="common">Striped flea beetle</name>
    <name type="synonym">Crioceris striolata</name>
    <dbReference type="NCBI Taxonomy" id="444603"/>
    <lineage>
        <taxon>Eukaryota</taxon>
        <taxon>Metazoa</taxon>
        <taxon>Ecdysozoa</taxon>
        <taxon>Arthropoda</taxon>
        <taxon>Hexapoda</taxon>
        <taxon>Insecta</taxon>
        <taxon>Pterygota</taxon>
        <taxon>Neoptera</taxon>
        <taxon>Endopterygota</taxon>
        <taxon>Coleoptera</taxon>
        <taxon>Polyphaga</taxon>
        <taxon>Cucujiformia</taxon>
        <taxon>Chrysomeloidea</taxon>
        <taxon>Chrysomelidae</taxon>
        <taxon>Galerucinae</taxon>
        <taxon>Alticini</taxon>
        <taxon>Phyllotreta</taxon>
    </lineage>
</organism>
<reference evidence="6" key="1">
    <citation type="submission" date="2022-01" db="EMBL/GenBank/DDBJ databases">
        <authorList>
            <person name="King R."/>
        </authorList>
    </citation>
    <scope>NUCLEOTIDE SEQUENCE</scope>
</reference>